<reference evidence="2" key="1">
    <citation type="submission" date="2016-05" db="EMBL/GenBank/DDBJ databases">
        <authorList>
            <person name="Cock P.J.A."/>
            <person name="Cock P.J.A."/>
        </authorList>
    </citation>
    <scope>NUCLEOTIDE SEQUENCE</scope>
    <source>
        <strain evidence="2">PWN146_assembly</strain>
    </source>
</reference>
<sequence length="213" mass="24824">MSSDNALFMQLEQELQRLVSTAKPSYRRSMARKLSRVIQLDQQKRIRSQKNPDGSAYVARRRKVLRAQLGIRFVWKGEERVLKNWRATRGRGGRMITGHDEERGAVRSFYRKDIERYLSIDRSETRKTSRRDYPMFRRLRAARYLRATATPSAAVVGFQGRAAAIARQHQYGLTGSINELAKVRYPKRELLGLSPHERMTLIDVIYRDLLEGL</sequence>
<organism evidence="2">
    <name type="scientific">Serratia marcescens</name>
    <dbReference type="NCBI Taxonomy" id="615"/>
    <lineage>
        <taxon>Bacteria</taxon>
        <taxon>Pseudomonadati</taxon>
        <taxon>Pseudomonadota</taxon>
        <taxon>Gammaproteobacteria</taxon>
        <taxon>Enterobacterales</taxon>
        <taxon>Yersiniaceae</taxon>
        <taxon>Serratia</taxon>
    </lineage>
</organism>
<dbReference type="NCBIfam" id="TIGR01635">
    <property type="entry name" value="tail_comp_S"/>
    <property type="match status" value="1"/>
</dbReference>
<dbReference type="RefSeq" id="WP_048795111.1">
    <property type="nucleotide sequence ID" value="NZ_CP047682.1"/>
</dbReference>
<dbReference type="Pfam" id="PF05069">
    <property type="entry name" value="Phage_tail_S"/>
    <property type="match status" value="2"/>
</dbReference>
<dbReference type="AlphaFoldDB" id="A0A1C3HKM9"/>
<reference evidence="1 3" key="2">
    <citation type="submission" date="2023-07" db="EMBL/GenBank/DDBJ databases">
        <title>Pathogens genome sequencing project 196.</title>
        <authorList>
            <person name="Cao X."/>
        </authorList>
    </citation>
    <scope>NUCLEOTIDE SEQUENCE [LARGE SCALE GENOMIC DNA]</scope>
    <source>
        <strain evidence="1 3">SM41</strain>
    </source>
</reference>
<dbReference type="EMBL" id="JAVIPQ010000435">
    <property type="protein sequence ID" value="MDQ9558874.1"/>
    <property type="molecule type" value="Genomic_DNA"/>
</dbReference>
<proteinExistence type="predicted"/>
<evidence type="ECO:0000313" key="2">
    <source>
        <dbReference type="EMBL" id="SAY45611.1"/>
    </source>
</evidence>
<name>A0A1C3HKM9_SERMA</name>
<dbReference type="EMBL" id="LT575490">
    <property type="protein sequence ID" value="SAY45611.1"/>
    <property type="molecule type" value="Genomic_DNA"/>
</dbReference>
<dbReference type="Proteomes" id="UP001234811">
    <property type="component" value="Unassembled WGS sequence"/>
</dbReference>
<evidence type="ECO:0000313" key="3">
    <source>
        <dbReference type="Proteomes" id="UP001234811"/>
    </source>
</evidence>
<evidence type="ECO:0000313" key="1">
    <source>
        <dbReference type="EMBL" id="MDQ9558874.1"/>
    </source>
</evidence>
<dbReference type="InterPro" id="IPR006522">
    <property type="entry name" value="Phage_virion_morphogenesis"/>
</dbReference>
<protein>
    <submittedName>
        <fullName evidence="2">Phage virion morphogenesis family protein</fullName>
    </submittedName>
    <submittedName>
        <fullName evidence="1">Phage virion morphogenesis protein</fullName>
    </submittedName>
</protein>
<accession>A0A1C3HKM9</accession>
<gene>
    <name evidence="2" type="ORF">PWN146_04347</name>
    <name evidence="1" type="ORF">RF091_25630</name>
</gene>